<evidence type="ECO:0000313" key="3">
    <source>
        <dbReference type="Proteomes" id="UP000266385"/>
    </source>
</evidence>
<reference evidence="2 3" key="1">
    <citation type="submission" date="2018-08" db="EMBL/GenBank/DDBJ databases">
        <title>Henriciella mobilis sp. nov., isolated from seawater.</title>
        <authorList>
            <person name="Cheng H."/>
            <person name="Wu Y.-H."/>
            <person name="Xu X.-W."/>
            <person name="Guo L.-L."/>
        </authorList>
    </citation>
    <scope>NUCLEOTIDE SEQUENCE [LARGE SCALE GENOMIC DNA]</scope>
    <source>
        <strain evidence="2 3">JN25</strain>
    </source>
</reference>
<sequence>MRVSTRNILAAAAGLTTVIALGSAAFAGGGSGCNTCAAPPPPPSYTPRDNAPCCTAGRQHGVHVPGVNIGGPNISITGSNVNVGGGRLHISGETYLNVNAGASASSEVYAYAGGGGGFSGPAPVATSAIDGLNVVGSGETYTETVTEQVPTLEEYCVDEISYREVRMAVQAVCLDDTGAPHPASQVESGQSVPGDYRGEIYRCMAGTRMQVTLGSVENGEANFDHGQTMACAKGEALVQTAGGELACKPQIPQRNCNERSLLRRYGPGIKVVQTRRAEKQCVPQQRTVMKTVSREVERVRESAPKPMVFDGGVGQGVY</sequence>
<feature type="signal peptide" evidence="1">
    <location>
        <begin position="1"/>
        <end position="27"/>
    </location>
</feature>
<organism evidence="2 3">
    <name type="scientific">Henriciella mobilis</name>
    <dbReference type="NCBI Taxonomy" id="2305467"/>
    <lineage>
        <taxon>Bacteria</taxon>
        <taxon>Pseudomonadati</taxon>
        <taxon>Pseudomonadota</taxon>
        <taxon>Alphaproteobacteria</taxon>
        <taxon>Hyphomonadales</taxon>
        <taxon>Hyphomonadaceae</taxon>
        <taxon>Henriciella</taxon>
    </lineage>
</organism>
<keyword evidence="1" id="KW-0732">Signal</keyword>
<dbReference type="AlphaFoldDB" id="A0A399R750"/>
<evidence type="ECO:0000313" key="2">
    <source>
        <dbReference type="EMBL" id="RIJ26583.1"/>
    </source>
</evidence>
<evidence type="ECO:0000256" key="1">
    <source>
        <dbReference type="SAM" id="SignalP"/>
    </source>
</evidence>
<dbReference type="Proteomes" id="UP000266385">
    <property type="component" value="Unassembled WGS sequence"/>
</dbReference>
<dbReference type="EMBL" id="QWFX01000016">
    <property type="protein sequence ID" value="RIJ26583.1"/>
    <property type="molecule type" value="Genomic_DNA"/>
</dbReference>
<dbReference type="OrthoDB" id="7172966at2"/>
<dbReference type="RefSeq" id="WP_119377476.1">
    <property type="nucleotide sequence ID" value="NZ_QWFX01000016.1"/>
</dbReference>
<comment type="caution">
    <text evidence="2">The sequence shown here is derived from an EMBL/GenBank/DDBJ whole genome shotgun (WGS) entry which is preliminary data.</text>
</comment>
<accession>A0A399R750</accession>
<name>A0A399R750_9PROT</name>
<dbReference type="PROSITE" id="PS51257">
    <property type="entry name" value="PROKAR_LIPOPROTEIN"/>
    <property type="match status" value="1"/>
</dbReference>
<feature type="chain" id="PRO_5017341466" evidence="1">
    <location>
        <begin position="28"/>
        <end position="318"/>
    </location>
</feature>
<keyword evidence="3" id="KW-1185">Reference proteome</keyword>
<protein>
    <submittedName>
        <fullName evidence="2">Uncharacterized protein</fullName>
    </submittedName>
</protein>
<gene>
    <name evidence="2" type="ORF">D1223_16610</name>
</gene>
<proteinExistence type="predicted"/>